<keyword evidence="2" id="KW-0813">Transport</keyword>
<feature type="transmembrane region" description="Helical" evidence="7">
    <location>
        <begin position="144"/>
        <end position="166"/>
    </location>
</feature>
<comment type="caution">
    <text evidence="8">The sequence shown here is derived from an EMBL/GenBank/DDBJ whole genome shotgun (WGS) entry which is preliminary data.</text>
</comment>
<feature type="transmembrane region" description="Helical" evidence="7">
    <location>
        <begin position="20"/>
        <end position="46"/>
    </location>
</feature>
<feature type="transmembrane region" description="Helical" evidence="7">
    <location>
        <begin position="383"/>
        <end position="400"/>
    </location>
</feature>
<proteinExistence type="predicted"/>
<evidence type="ECO:0000256" key="7">
    <source>
        <dbReference type="SAM" id="Phobius"/>
    </source>
</evidence>
<dbReference type="InterPro" id="IPR036259">
    <property type="entry name" value="MFS_trans_sf"/>
</dbReference>
<feature type="transmembrane region" description="Helical" evidence="7">
    <location>
        <begin position="258"/>
        <end position="278"/>
    </location>
</feature>
<dbReference type="InterPro" id="IPR001958">
    <property type="entry name" value="Tet-R_TetA/multi-R_MdtG-like"/>
</dbReference>
<feature type="transmembrane region" description="Helical" evidence="7">
    <location>
        <begin position="224"/>
        <end position="246"/>
    </location>
</feature>
<evidence type="ECO:0000256" key="4">
    <source>
        <dbReference type="ARBA" id="ARBA00022692"/>
    </source>
</evidence>
<evidence type="ECO:0000256" key="5">
    <source>
        <dbReference type="ARBA" id="ARBA00022989"/>
    </source>
</evidence>
<keyword evidence="9" id="KW-1185">Reference proteome</keyword>
<evidence type="ECO:0000256" key="6">
    <source>
        <dbReference type="ARBA" id="ARBA00023136"/>
    </source>
</evidence>
<organism evidence="8 9">
    <name type="scientific">Streptomyces litmocidini</name>
    <dbReference type="NCBI Taxonomy" id="67318"/>
    <lineage>
        <taxon>Bacteria</taxon>
        <taxon>Bacillati</taxon>
        <taxon>Actinomycetota</taxon>
        <taxon>Actinomycetes</taxon>
        <taxon>Kitasatosporales</taxon>
        <taxon>Streptomycetaceae</taxon>
        <taxon>Streptomyces</taxon>
    </lineage>
</organism>
<feature type="transmembrane region" description="Helical" evidence="7">
    <location>
        <begin position="356"/>
        <end position="377"/>
    </location>
</feature>
<dbReference type="Gene3D" id="1.20.1250.20">
    <property type="entry name" value="MFS general substrate transporter like domains"/>
    <property type="match status" value="1"/>
</dbReference>
<dbReference type="SUPFAM" id="SSF103473">
    <property type="entry name" value="MFS general substrate transporter"/>
    <property type="match status" value="1"/>
</dbReference>
<feature type="transmembrane region" description="Helical" evidence="7">
    <location>
        <begin position="108"/>
        <end position="132"/>
    </location>
</feature>
<dbReference type="Pfam" id="PF07690">
    <property type="entry name" value="MFS_1"/>
    <property type="match status" value="1"/>
</dbReference>
<dbReference type="EMBL" id="JBIRUI010000005">
    <property type="protein sequence ID" value="MFI1714588.1"/>
    <property type="molecule type" value="Genomic_DNA"/>
</dbReference>
<feature type="transmembrane region" description="Helical" evidence="7">
    <location>
        <begin position="314"/>
        <end position="335"/>
    </location>
</feature>
<sequence>MAADATTARSGSRGTIAAPVVVDFLLSGLGFYCLVPVLPTIIGILTRHPDPLLTGTALFAFTFAYKGGSLFFANTLQRLPVRATTAGGLVIAGAGFLLLHGMTHPVGILASLVLAGLGVSANNISARVLVALTQAESTARNTAFAHIQVAINVAAAVGPLAANLVLGDHPRVLLPVIAGIFVLTAVLMFALVPRGLRPSDSATRRPLGLRVVADMVRDPRVRTVSLLTLVGSVMYGQFFSAFAIHVTHVTDSPAVRGAYYTVNAVVIVAGQVVVTRLTNRALGRGHAPWAVIRVGIAVFGLSFLLLALPGASIALTFLAVGVFATAEMVFSPMVSTAYAQLGGDRPMVEVFNFRQVSATLGESLGGFAGGALFTTLFQHRLGWAYWAGAALLGLATTAAFHRREAAVRQ</sequence>
<reference evidence="8 9" key="1">
    <citation type="submission" date="2024-10" db="EMBL/GenBank/DDBJ databases">
        <title>The Natural Products Discovery Center: Release of the First 8490 Sequenced Strains for Exploring Actinobacteria Biosynthetic Diversity.</title>
        <authorList>
            <person name="Kalkreuter E."/>
            <person name="Kautsar S.A."/>
            <person name="Yang D."/>
            <person name="Bader C.D."/>
            <person name="Teijaro C.N."/>
            <person name="Fluegel L."/>
            <person name="Davis C.M."/>
            <person name="Simpson J.R."/>
            <person name="Lauterbach L."/>
            <person name="Steele A.D."/>
            <person name="Gui C."/>
            <person name="Meng S."/>
            <person name="Li G."/>
            <person name="Viehrig K."/>
            <person name="Ye F."/>
            <person name="Su P."/>
            <person name="Kiefer A.F."/>
            <person name="Nichols A."/>
            <person name="Cepeda A.J."/>
            <person name="Yan W."/>
            <person name="Fan B."/>
            <person name="Jiang Y."/>
            <person name="Adhikari A."/>
            <person name="Zheng C.-J."/>
            <person name="Schuster L."/>
            <person name="Cowan T.M."/>
            <person name="Smanski M.J."/>
            <person name="Chevrette M.G."/>
            <person name="De Carvalho L.P.S."/>
            <person name="Shen B."/>
        </authorList>
    </citation>
    <scope>NUCLEOTIDE SEQUENCE [LARGE SCALE GENOMIC DNA]</scope>
    <source>
        <strain evidence="8 9">NPDC020602</strain>
    </source>
</reference>
<evidence type="ECO:0000256" key="1">
    <source>
        <dbReference type="ARBA" id="ARBA00004651"/>
    </source>
</evidence>
<gene>
    <name evidence="8" type="ORF">ACH407_13575</name>
</gene>
<accession>A0ABW7U4N5</accession>
<dbReference type="InterPro" id="IPR050171">
    <property type="entry name" value="MFS_Transporters"/>
</dbReference>
<dbReference type="PANTHER" id="PTHR23517">
    <property type="entry name" value="RESISTANCE PROTEIN MDTM, PUTATIVE-RELATED-RELATED"/>
    <property type="match status" value="1"/>
</dbReference>
<keyword evidence="5 7" id="KW-1133">Transmembrane helix</keyword>
<dbReference type="Proteomes" id="UP001611339">
    <property type="component" value="Unassembled WGS sequence"/>
</dbReference>
<comment type="subcellular location">
    <subcellularLocation>
        <location evidence="1">Cell membrane</location>
        <topology evidence="1">Multi-pass membrane protein</topology>
    </subcellularLocation>
</comment>
<evidence type="ECO:0000256" key="3">
    <source>
        <dbReference type="ARBA" id="ARBA00022475"/>
    </source>
</evidence>
<feature type="transmembrane region" description="Helical" evidence="7">
    <location>
        <begin position="172"/>
        <end position="192"/>
    </location>
</feature>
<dbReference type="RefSeq" id="WP_398709099.1">
    <property type="nucleotide sequence ID" value="NZ_JBIRUI010000005.1"/>
</dbReference>
<evidence type="ECO:0000313" key="8">
    <source>
        <dbReference type="EMBL" id="MFI1714588.1"/>
    </source>
</evidence>
<protein>
    <submittedName>
        <fullName evidence="8">MFS transporter</fullName>
    </submittedName>
</protein>
<evidence type="ECO:0000313" key="9">
    <source>
        <dbReference type="Proteomes" id="UP001611339"/>
    </source>
</evidence>
<feature type="transmembrane region" description="Helical" evidence="7">
    <location>
        <begin position="85"/>
        <end position="102"/>
    </location>
</feature>
<keyword evidence="3" id="KW-1003">Cell membrane</keyword>
<evidence type="ECO:0000256" key="2">
    <source>
        <dbReference type="ARBA" id="ARBA00022448"/>
    </source>
</evidence>
<feature type="transmembrane region" description="Helical" evidence="7">
    <location>
        <begin position="290"/>
        <end position="308"/>
    </location>
</feature>
<dbReference type="PRINTS" id="PR01035">
    <property type="entry name" value="TCRTETA"/>
</dbReference>
<dbReference type="PANTHER" id="PTHR23517:SF2">
    <property type="entry name" value="MULTIDRUG RESISTANCE PROTEIN MDTH"/>
    <property type="match status" value="1"/>
</dbReference>
<feature type="transmembrane region" description="Helical" evidence="7">
    <location>
        <begin position="52"/>
        <end position="73"/>
    </location>
</feature>
<keyword evidence="6 7" id="KW-0472">Membrane</keyword>
<name>A0ABW7U4N5_9ACTN</name>
<keyword evidence="4 7" id="KW-0812">Transmembrane</keyword>
<dbReference type="InterPro" id="IPR011701">
    <property type="entry name" value="MFS"/>
</dbReference>